<feature type="transmembrane region" description="Helical" evidence="7">
    <location>
        <begin position="392"/>
        <end position="420"/>
    </location>
</feature>
<feature type="compositionally biased region" description="Low complexity" evidence="6">
    <location>
        <begin position="260"/>
        <end position="272"/>
    </location>
</feature>
<feature type="transmembrane region" description="Helical" evidence="7">
    <location>
        <begin position="364"/>
        <end position="386"/>
    </location>
</feature>
<dbReference type="PROSITE" id="PS50850">
    <property type="entry name" value="MFS"/>
    <property type="match status" value="1"/>
</dbReference>
<proteinExistence type="predicted"/>
<dbReference type="Pfam" id="PF07690">
    <property type="entry name" value="MFS_1"/>
    <property type="match status" value="1"/>
</dbReference>
<dbReference type="PANTHER" id="PTHR23504:SF15">
    <property type="entry name" value="MAJOR FACILITATOR SUPERFAMILY (MFS) PROFILE DOMAIN-CONTAINING PROTEIN"/>
    <property type="match status" value="1"/>
</dbReference>
<keyword evidence="5 7" id="KW-0472">Membrane</keyword>
<reference evidence="9 10" key="1">
    <citation type="submission" date="2019-12" db="EMBL/GenBank/DDBJ databases">
        <authorList>
            <person name="Floudas D."/>
            <person name="Bentzer J."/>
            <person name="Ahren D."/>
            <person name="Johansson T."/>
            <person name="Persson P."/>
            <person name="Tunlid A."/>
        </authorList>
    </citation>
    <scope>NUCLEOTIDE SEQUENCE [LARGE SCALE GENOMIC DNA]</scope>
    <source>
        <strain evidence="9 10">CBS 102.39</strain>
    </source>
</reference>
<sequence length="509" mass="56280">MDGINDIHEHERSNERSPLLHSSTSSSVHSITKQKQQLQKRTPLPKLQIAIVLLLQICEPICSQSIYPYINELVGTLNIVKGDERRIGYYAGLIESLFFLTEAITVFQWSRTSDRIGRKPVMMIGMIGTMLSMLCFGLSRTFVTLVISRCLCGLLNGNIGVIKSTMGELTDNTNRADAFALMPAVWALGATMGPLLGGTLTRPADNFPGVFTSPFWKEYPYFLPCVATSSVVLVIFVITGFLFEETAPIIHDKIPKSRDSSVSSTSTSSTLDSEPRYSSTRVSFRGLLTFPVVISIANYVTLAFLNISTNALLPLFFHMPINMGGLDLDPVTIGYVMGIYGFGTGMFQVFFFAKIVRRWGIRRVFIMSMATFIPVFMMFPFISLLAKSYGVFWGVWVVVFAMLFILFFMDTAYGCIFMYVTESAPNRRSLGATNGLAQTTVSTARAIGPALSTSLYSFSIERQILGGYGVYAVLTTLAGLALLLAVQLPVQLWNKQDGDGEETLRDHSD</sequence>
<dbReference type="AlphaFoldDB" id="A0A8H4VLD5"/>
<dbReference type="GO" id="GO:0016020">
    <property type="term" value="C:membrane"/>
    <property type="evidence" value="ECO:0007669"/>
    <property type="project" value="UniProtKB-SubCell"/>
</dbReference>
<feature type="transmembrane region" description="Helical" evidence="7">
    <location>
        <begin position="87"/>
        <end position="109"/>
    </location>
</feature>
<comment type="caution">
    <text evidence="9">The sequence shown here is derived from an EMBL/GenBank/DDBJ whole genome shotgun (WGS) entry which is preliminary data.</text>
</comment>
<evidence type="ECO:0000256" key="2">
    <source>
        <dbReference type="ARBA" id="ARBA00022448"/>
    </source>
</evidence>
<feature type="transmembrane region" description="Helical" evidence="7">
    <location>
        <begin position="121"/>
        <end position="139"/>
    </location>
</feature>
<feature type="transmembrane region" description="Helical" evidence="7">
    <location>
        <begin position="286"/>
        <end position="313"/>
    </location>
</feature>
<dbReference type="PANTHER" id="PTHR23504">
    <property type="entry name" value="MAJOR FACILITATOR SUPERFAMILY DOMAIN-CONTAINING PROTEIN 10"/>
    <property type="match status" value="1"/>
</dbReference>
<feature type="transmembrane region" description="Helical" evidence="7">
    <location>
        <begin position="465"/>
        <end position="486"/>
    </location>
</feature>
<feature type="domain" description="Major facilitator superfamily (MFS) profile" evidence="8">
    <location>
        <begin position="48"/>
        <end position="493"/>
    </location>
</feature>
<dbReference type="InterPro" id="IPR036259">
    <property type="entry name" value="MFS_trans_sf"/>
</dbReference>
<dbReference type="GO" id="GO:0022857">
    <property type="term" value="F:transmembrane transporter activity"/>
    <property type="evidence" value="ECO:0007669"/>
    <property type="project" value="InterPro"/>
</dbReference>
<gene>
    <name evidence="9" type="ORF">D9613_007964</name>
</gene>
<feature type="transmembrane region" description="Helical" evidence="7">
    <location>
        <begin position="333"/>
        <end position="352"/>
    </location>
</feature>
<protein>
    <recommendedName>
        <fullName evidence="8">Major facilitator superfamily (MFS) profile domain-containing protein</fullName>
    </recommendedName>
</protein>
<evidence type="ECO:0000256" key="1">
    <source>
        <dbReference type="ARBA" id="ARBA00004141"/>
    </source>
</evidence>
<name>A0A8H4VLD5_9AGAR</name>
<comment type="subcellular location">
    <subcellularLocation>
        <location evidence="1">Membrane</location>
        <topology evidence="1">Multi-pass membrane protein</topology>
    </subcellularLocation>
</comment>
<evidence type="ECO:0000256" key="4">
    <source>
        <dbReference type="ARBA" id="ARBA00022989"/>
    </source>
</evidence>
<feature type="transmembrane region" description="Helical" evidence="7">
    <location>
        <begin position="221"/>
        <end position="243"/>
    </location>
</feature>
<feature type="region of interest" description="Disordered" evidence="6">
    <location>
        <begin position="1"/>
        <end position="37"/>
    </location>
</feature>
<dbReference type="InterPro" id="IPR011701">
    <property type="entry name" value="MFS"/>
</dbReference>
<organism evidence="9 10">
    <name type="scientific">Agrocybe pediades</name>
    <dbReference type="NCBI Taxonomy" id="84607"/>
    <lineage>
        <taxon>Eukaryota</taxon>
        <taxon>Fungi</taxon>
        <taxon>Dikarya</taxon>
        <taxon>Basidiomycota</taxon>
        <taxon>Agaricomycotina</taxon>
        <taxon>Agaricomycetes</taxon>
        <taxon>Agaricomycetidae</taxon>
        <taxon>Agaricales</taxon>
        <taxon>Agaricineae</taxon>
        <taxon>Strophariaceae</taxon>
        <taxon>Agrocybe</taxon>
    </lineage>
</organism>
<keyword evidence="2" id="KW-0813">Transport</keyword>
<dbReference type="Proteomes" id="UP000521872">
    <property type="component" value="Unassembled WGS sequence"/>
</dbReference>
<evidence type="ECO:0000313" key="9">
    <source>
        <dbReference type="EMBL" id="KAF4613857.1"/>
    </source>
</evidence>
<accession>A0A8H4VLD5</accession>
<dbReference type="Gene3D" id="1.20.1250.20">
    <property type="entry name" value="MFS general substrate transporter like domains"/>
    <property type="match status" value="1"/>
</dbReference>
<evidence type="ECO:0000256" key="5">
    <source>
        <dbReference type="ARBA" id="ARBA00023136"/>
    </source>
</evidence>
<feature type="compositionally biased region" description="Basic and acidic residues" evidence="6">
    <location>
        <begin position="1"/>
        <end position="15"/>
    </location>
</feature>
<dbReference type="InterPro" id="IPR020846">
    <property type="entry name" value="MFS_dom"/>
</dbReference>
<keyword evidence="4 7" id="KW-1133">Transmembrane helix</keyword>
<evidence type="ECO:0000313" key="10">
    <source>
        <dbReference type="Proteomes" id="UP000521872"/>
    </source>
</evidence>
<keyword evidence="3 7" id="KW-0812">Transmembrane</keyword>
<keyword evidence="10" id="KW-1185">Reference proteome</keyword>
<feature type="transmembrane region" description="Helical" evidence="7">
    <location>
        <begin position="178"/>
        <end position="201"/>
    </location>
</feature>
<evidence type="ECO:0000256" key="3">
    <source>
        <dbReference type="ARBA" id="ARBA00022692"/>
    </source>
</evidence>
<evidence type="ECO:0000259" key="8">
    <source>
        <dbReference type="PROSITE" id="PS50850"/>
    </source>
</evidence>
<feature type="compositionally biased region" description="Low complexity" evidence="6">
    <location>
        <begin position="17"/>
        <end position="30"/>
    </location>
</feature>
<evidence type="ECO:0000256" key="6">
    <source>
        <dbReference type="SAM" id="MobiDB-lite"/>
    </source>
</evidence>
<dbReference type="CDD" id="cd17330">
    <property type="entry name" value="MFS_SLC46_TetA_like"/>
    <property type="match status" value="1"/>
</dbReference>
<dbReference type="SUPFAM" id="SSF103473">
    <property type="entry name" value="MFS general substrate transporter"/>
    <property type="match status" value="1"/>
</dbReference>
<feature type="region of interest" description="Disordered" evidence="6">
    <location>
        <begin position="255"/>
        <end position="276"/>
    </location>
</feature>
<dbReference type="EMBL" id="JAACJL010000045">
    <property type="protein sequence ID" value="KAF4613857.1"/>
    <property type="molecule type" value="Genomic_DNA"/>
</dbReference>
<evidence type="ECO:0000256" key="7">
    <source>
        <dbReference type="SAM" id="Phobius"/>
    </source>
</evidence>